<organism evidence="2 3">
    <name type="scientific">Pectinatus cerevisiiphilus</name>
    <dbReference type="NCBI Taxonomy" id="86956"/>
    <lineage>
        <taxon>Bacteria</taxon>
        <taxon>Bacillati</taxon>
        <taxon>Bacillota</taxon>
        <taxon>Negativicutes</taxon>
        <taxon>Selenomonadales</taxon>
        <taxon>Selenomonadaceae</taxon>
        <taxon>Pectinatus</taxon>
    </lineage>
</organism>
<keyword evidence="3" id="KW-1185">Reference proteome</keyword>
<dbReference type="Pfam" id="PF01863">
    <property type="entry name" value="YgjP-like"/>
    <property type="match status" value="1"/>
</dbReference>
<protein>
    <recommendedName>
        <fullName evidence="1">YgjP-like metallopeptidase domain-containing protein</fullName>
    </recommendedName>
</protein>
<dbReference type="AlphaFoldDB" id="A0A4R3KE13"/>
<dbReference type="InterPro" id="IPR002725">
    <property type="entry name" value="YgjP-like_metallopeptidase"/>
</dbReference>
<evidence type="ECO:0000313" key="2">
    <source>
        <dbReference type="EMBL" id="TCS81330.1"/>
    </source>
</evidence>
<dbReference type="OrthoDB" id="9811177at2"/>
<name>A0A4R3KE13_9FIRM</name>
<dbReference type="Gene3D" id="3.30.2010.10">
    <property type="entry name" value="Metalloproteases ('zincins'), catalytic domain"/>
    <property type="match status" value="1"/>
</dbReference>
<evidence type="ECO:0000259" key="1">
    <source>
        <dbReference type="Pfam" id="PF01863"/>
    </source>
</evidence>
<evidence type="ECO:0000313" key="3">
    <source>
        <dbReference type="Proteomes" id="UP000295188"/>
    </source>
</evidence>
<reference evidence="2 3" key="1">
    <citation type="submission" date="2019-03" db="EMBL/GenBank/DDBJ databases">
        <title>Genomic Encyclopedia of Type Strains, Phase IV (KMG-IV): sequencing the most valuable type-strain genomes for metagenomic binning, comparative biology and taxonomic classification.</title>
        <authorList>
            <person name="Goeker M."/>
        </authorList>
    </citation>
    <scope>NUCLEOTIDE SEQUENCE [LARGE SCALE GENOMIC DNA]</scope>
    <source>
        <strain evidence="2 3">DSM 20467</strain>
    </source>
</reference>
<feature type="domain" description="YgjP-like metallopeptidase" evidence="1">
    <location>
        <begin position="21"/>
        <end position="224"/>
    </location>
</feature>
<gene>
    <name evidence="2" type="ORF">EDC37_10225</name>
</gene>
<dbReference type="Proteomes" id="UP000295188">
    <property type="component" value="Unassembled WGS sequence"/>
</dbReference>
<dbReference type="RefSeq" id="WP_132547134.1">
    <property type="nucleotide sequence ID" value="NZ_SMAA01000002.1"/>
</dbReference>
<comment type="caution">
    <text evidence="2">The sequence shown here is derived from an EMBL/GenBank/DDBJ whole genome shotgun (WGS) entry which is preliminary data.</text>
</comment>
<dbReference type="EMBL" id="SMAA01000002">
    <property type="protein sequence ID" value="TCS81330.1"/>
    <property type="molecule type" value="Genomic_DNA"/>
</dbReference>
<proteinExistence type="predicted"/>
<dbReference type="InterPro" id="IPR053136">
    <property type="entry name" value="UTP_pyrophosphatase-like"/>
</dbReference>
<accession>A0A4R3KE13</accession>
<dbReference type="CDD" id="cd07344">
    <property type="entry name" value="M48_yhfN_like"/>
    <property type="match status" value="1"/>
</dbReference>
<dbReference type="PANTHER" id="PTHR30399:SF1">
    <property type="entry name" value="UTP PYROPHOSPHATASE"/>
    <property type="match status" value="1"/>
</dbReference>
<dbReference type="PANTHER" id="PTHR30399">
    <property type="entry name" value="UNCHARACTERIZED PROTEIN YGJP"/>
    <property type="match status" value="1"/>
</dbReference>
<sequence length="234" mass="27926">MPYIQIGNKLFAFTQERQKRKTISIALKTRGNILIKTPPGISTEETYKILHRYANWITKKDQAYEKLSHDAPINDNYIVYKGETFYIERRFADTLPSVKICEKKIIVNCQNDLFLPLKDIFIPWYKEQAKLYLSQRTSFWANKMQVTVARISIRDQRSRWGSCSSRHNINYNWRIMMAPIPIIDYLVIHEAAHLLQMNHSAKFWQVVEQYDPLFKNHRLWLRQNGDILLHVLRQ</sequence>